<protein>
    <submittedName>
        <fullName evidence="1">Uncharacterized protein</fullName>
    </submittedName>
</protein>
<organism evidence="1 2">
    <name type="scientific">Trichinella britovi</name>
    <name type="common">Parasitic roundworm</name>
    <dbReference type="NCBI Taxonomy" id="45882"/>
    <lineage>
        <taxon>Eukaryota</taxon>
        <taxon>Metazoa</taxon>
        <taxon>Ecdysozoa</taxon>
        <taxon>Nematoda</taxon>
        <taxon>Enoplea</taxon>
        <taxon>Dorylaimia</taxon>
        <taxon>Trichinellida</taxon>
        <taxon>Trichinellidae</taxon>
        <taxon>Trichinella</taxon>
    </lineage>
</organism>
<accession>A0A0V0Z647</accession>
<dbReference type="AlphaFoldDB" id="A0A0V0Z647"/>
<gene>
    <name evidence="1" type="ORF">T03_8819</name>
</gene>
<evidence type="ECO:0000313" key="2">
    <source>
        <dbReference type="Proteomes" id="UP000054653"/>
    </source>
</evidence>
<reference evidence="1 2" key="1">
    <citation type="submission" date="2015-01" db="EMBL/GenBank/DDBJ databases">
        <title>Evolution of Trichinella species and genotypes.</title>
        <authorList>
            <person name="Korhonen P.K."/>
            <person name="Edoardo P."/>
            <person name="Giuseppe L.R."/>
            <person name="Gasser R.B."/>
        </authorList>
    </citation>
    <scope>NUCLEOTIDE SEQUENCE [LARGE SCALE GENOMIC DNA]</scope>
    <source>
        <strain evidence="1">ISS120</strain>
    </source>
</reference>
<evidence type="ECO:0000313" key="1">
    <source>
        <dbReference type="EMBL" id="KRY07958.1"/>
    </source>
</evidence>
<keyword evidence="2" id="KW-1185">Reference proteome</keyword>
<sequence>MAELKKFSEMMISRSWSYLTPAAATKHRPLSEWNPTTEM</sequence>
<proteinExistence type="predicted"/>
<dbReference type="Proteomes" id="UP000054653">
    <property type="component" value="Unassembled WGS sequence"/>
</dbReference>
<comment type="caution">
    <text evidence="1">The sequence shown here is derived from an EMBL/GenBank/DDBJ whole genome shotgun (WGS) entry which is preliminary data.</text>
</comment>
<dbReference type="EMBL" id="JYDI01004044">
    <property type="protein sequence ID" value="KRY07958.1"/>
    <property type="molecule type" value="Genomic_DNA"/>
</dbReference>
<name>A0A0V0Z647_TRIBR</name>